<dbReference type="InterPro" id="IPR036259">
    <property type="entry name" value="MFS_trans_sf"/>
</dbReference>
<feature type="transmembrane region" description="Helical" evidence="6">
    <location>
        <begin position="12"/>
        <end position="29"/>
    </location>
</feature>
<reference evidence="8 9" key="1">
    <citation type="submission" date="2024-10" db="EMBL/GenBank/DDBJ databases">
        <title>The Natural Products Discovery Center: Release of the First 8490 Sequenced Strains for Exploring Actinobacteria Biosynthetic Diversity.</title>
        <authorList>
            <person name="Kalkreuter E."/>
            <person name="Kautsar S.A."/>
            <person name="Yang D."/>
            <person name="Bader C.D."/>
            <person name="Teijaro C.N."/>
            <person name="Fluegel L."/>
            <person name="Davis C.M."/>
            <person name="Simpson J.R."/>
            <person name="Lauterbach L."/>
            <person name="Steele A.D."/>
            <person name="Gui C."/>
            <person name="Meng S."/>
            <person name="Li G."/>
            <person name="Viehrig K."/>
            <person name="Ye F."/>
            <person name="Su P."/>
            <person name="Kiefer A.F."/>
            <person name="Nichols A."/>
            <person name="Cepeda A.J."/>
            <person name="Yan W."/>
            <person name="Fan B."/>
            <person name="Jiang Y."/>
            <person name="Adhikari A."/>
            <person name="Zheng C.-J."/>
            <person name="Schuster L."/>
            <person name="Cowan T.M."/>
            <person name="Smanski M.J."/>
            <person name="Chevrette M.G."/>
            <person name="De Carvalho L.P.S."/>
            <person name="Shen B."/>
        </authorList>
    </citation>
    <scope>NUCLEOTIDE SEQUENCE [LARGE SCALE GENOMIC DNA]</scope>
    <source>
        <strain evidence="8 9">NPDC002593</strain>
    </source>
</reference>
<dbReference type="RefSeq" id="WP_387405998.1">
    <property type="nucleotide sequence ID" value="NZ_JBIAQY010000013.1"/>
</dbReference>
<evidence type="ECO:0000259" key="7">
    <source>
        <dbReference type="PROSITE" id="PS50850"/>
    </source>
</evidence>
<dbReference type="Gene3D" id="1.20.1250.20">
    <property type="entry name" value="MFS general substrate transporter like domains"/>
    <property type="match status" value="1"/>
</dbReference>
<dbReference type="InterPro" id="IPR020846">
    <property type="entry name" value="MFS_dom"/>
</dbReference>
<keyword evidence="4 6" id="KW-1133">Transmembrane helix</keyword>
<evidence type="ECO:0000256" key="6">
    <source>
        <dbReference type="SAM" id="Phobius"/>
    </source>
</evidence>
<dbReference type="PANTHER" id="PTHR42718">
    <property type="entry name" value="MAJOR FACILITATOR SUPERFAMILY MULTIDRUG TRANSPORTER MFSC"/>
    <property type="match status" value="1"/>
</dbReference>
<comment type="caution">
    <text evidence="8">The sequence shown here is derived from an EMBL/GenBank/DDBJ whole genome shotgun (WGS) entry which is preliminary data.</text>
</comment>
<keyword evidence="9" id="KW-1185">Reference proteome</keyword>
<dbReference type="PROSITE" id="PS50850">
    <property type="entry name" value="MFS"/>
    <property type="match status" value="1"/>
</dbReference>
<protein>
    <submittedName>
        <fullName evidence="8">MFS transporter</fullName>
    </submittedName>
</protein>
<dbReference type="InterPro" id="IPR011701">
    <property type="entry name" value="MFS"/>
</dbReference>
<sequence>MLGGGDPVEFAGVGAAILYPISLAMLAAVSPSPQARAKVIAVWAGFLSIGAAISPLLGGWLAGDGSWRTSYLVVVAVAVVSIVLTQLAADSAAPQGRKLDIPGQLTLALGLVAILFAATQGSEGGFLRPEIIGAFVAGMVLLGAFVVVELRSEAPLLHLHIFANRAYAVAAIATVVGSR</sequence>
<dbReference type="Pfam" id="PF07690">
    <property type="entry name" value="MFS_1"/>
    <property type="match status" value="1"/>
</dbReference>
<feature type="domain" description="Major facilitator superfamily (MFS) profile" evidence="7">
    <location>
        <begin position="1"/>
        <end position="179"/>
    </location>
</feature>
<gene>
    <name evidence="8" type="ORF">ACFYXQ_31900</name>
</gene>
<evidence type="ECO:0000256" key="4">
    <source>
        <dbReference type="ARBA" id="ARBA00022989"/>
    </source>
</evidence>
<comment type="subcellular location">
    <subcellularLocation>
        <location evidence="1">Cell membrane</location>
        <topology evidence="1">Multi-pass membrane protein</topology>
    </subcellularLocation>
</comment>
<feature type="transmembrane region" description="Helical" evidence="6">
    <location>
        <begin position="101"/>
        <end position="119"/>
    </location>
</feature>
<evidence type="ECO:0000313" key="9">
    <source>
        <dbReference type="Proteomes" id="UP001601992"/>
    </source>
</evidence>
<dbReference type="SUPFAM" id="SSF103473">
    <property type="entry name" value="MFS general substrate transporter"/>
    <property type="match status" value="1"/>
</dbReference>
<dbReference type="PANTHER" id="PTHR42718:SF9">
    <property type="entry name" value="MAJOR FACILITATOR SUPERFAMILY MULTIDRUG TRANSPORTER MFSC"/>
    <property type="match status" value="1"/>
</dbReference>
<keyword evidence="3 6" id="KW-0812">Transmembrane</keyword>
<evidence type="ECO:0000256" key="2">
    <source>
        <dbReference type="ARBA" id="ARBA00022448"/>
    </source>
</evidence>
<evidence type="ECO:0000256" key="3">
    <source>
        <dbReference type="ARBA" id="ARBA00022692"/>
    </source>
</evidence>
<dbReference type="EMBL" id="JBIAQY010000013">
    <property type="protein sequence ID" value="MFF3572385.1"/>
    <property type="molecule type" value="Genomic_DNA"/>
</dbReference>
<evidence type="ECO:0000256" key="5">
    <source>
        <dbReference type="ARBA" id="ARBA00023136"/>
    </source>
</evidence>
<proteinExistence type="predicted"/>
<feature type="transmembrane region" description="Helical" evidence="6">
    <location>
        <begin position="69"/>
        <end position="89"/>
    </location>
</feature>
<accession>A0ABW6S7X5</accession>
<organism evidence="8 9">
    <name type="scientific">Nocardia jiangxiensis</name>
    <dbReference type="NCBI Taxonomy" id="282685"/>
    <lineage>
        <taxon>Bacteria</taxon>
        <taxon>Bacillati</taxon>
        <taxon>Actinomycetota</taxon>
        <taxon>Actinomycetes</taxon>
        <taxon>Mycobacteriales</taxon>
        <taxon>Nocardiaceae</taxon>
        <taxon>Nocardia</taxon>
    </lineage>
</organism>
<keyword evidence="2" id="KW-0813">Transport</keyword>
<evidence type="ECO:0000256" key="1">
    <source>
        <dbReference type="ARBA" id="ARBA00004651"/>
    </source>
</evidence>
<dbReference type="Proteomes" id="UP001601992">
    <property type="component" value="Unassembled WGS sequence"/>
</dbReference>
<evidence type="ECO:0000313" key="8">
    <source>
        <dbReference type="EMBL" id="MFF3572385.1"/>
    </source>
</evidence>
<feature type="transmembrane region" description="Helical" evidence="6">
    <location>
        <begin position="131"/>
        <end position="150"/>
    </location>
</feature>
<feature type="transmembrane region" description="Helical" evidence="6">
    <location>
        <begin position="41"/>
        <end position="63"/>
    </location>
</feature>
<keyword evidence="5 6" id="KW-0472">Membrane</keyword>
<name>A0ABW6S7X5_9NOCA</name>